<evidence type="ECO:0000259" key="7">
    <source>
        <dbReference type="Pfam" id="PF20652"/>
    </source>
</evidence>
<dbReference type="InterPro" id="IPR007191">
    <property type="entry name" value="Sec8_exocyst_N"/>
</dbReference>
<evidence type="ECO:0000313" key="8">
    <source>
        <dbReference type="EMBL" id="ETW86911.1"/>
    </source>
</evidence>
<gene>
    <name evidence="8" type="ORF">HETIRDRAFT_377575</name>
</gene>
<evidence type="ECO:0000256" key="5">
    <source>
        <dbReference type="SAM" id="MobiDB-lite"/>
    </source>
</evidence>
<evidence type="ECO:0000256" key="3">
    <source>
        <dbReference type="ARBA" id="ARBA00022927"/>
    </source>
</evidence>
<evidence type="ECO:0000256" key="1">
    <source>
        <dbReference type="ARBA" id="ARBA00022448"/>
    </source>
</evidence>
<dbReference type="Pfam" id="PF04048">
    <property type="entry name" value="Sec8_N"/>
    <property type="match status" value="1"/>
</dbReference>
<dbReference type="EMBL" id="KI925454">
    <property type="protein sequence ID" value="ETW86911.1"/>
    <property type="molecule type" value="Genomic_DNA"/>
</dbReference>
<dbReference type="OrthoDB" id="272977at2759"/>
<feature type="region of interest" description="Disordered" evidence="5">
    <location>
        <begin position="339"/>
        <end position="365"/>
    </location>
</feature>
<dbReference type="GO" id="GO:0015031">
    <property type="term" value="P:protein transport"/>
    <property type="evidence" value="ECO:0007669"/>
    <property type="project" value="UniProtKB-KW"/>
</dbReference>
<keyword evidence="1 4" id="KW-0813">Transport</keyword>
<dbReference type="PANTHER" id="PTHR14146">
    <property type="entry name" value="EXOCYST COMPLEX COMPONENT 4"/>
    <property type="match status" value="1"/>
</dbReference>
<evidence type="ECO:0000256" key="4">
    <source>
        <dbReference type="RuleBase" id="RU367079"/>
    </source>
</evidence>
<protein>
    <recommendedName>
        <fullName evidence="4">Exocyst complex component Sec8</fullName>
    </recommendedName>
</protein>
<feature type="region of interest" description="Disordered" evidence="5">
    <location>
        <begin position="1"/>
        <end position="39"/>
    </location>
</feature>
<dbReference type="GeneID" id="20671891"/>
<reference evidence="8 9" key="1">
    <citation type="journal article" date="2012" name="New Phytol.">
        <title>Insight into trade-off between wood decay and parasitism from the genome of a fungal forest pathogen.</title>
        <authorList>
            <person name="Olson A."/>
            <person name="Aerts A."/>
            <person name="Asiegbu F."/>
            <person name="Belbahri L."/>
            <person name="Bouzid O."/>
            <person name="Broberg A."/>
            <person name="Canback B."/>
            <person name="Coutinho P.M."/>
            <person name="Cullen D."/>
            <person name="Dalman K."/>
            <person name="Deflorio G."/>
            <person name="van Diepen L.T."/>
            <person name="Dunand C."/>
            <person name="Duplessis S."/>
            <person name="Durling M."/>
            <person name="Gonthier P."/>
            <person name="Grimwood J."/>
            <person name="Fossdal C.G."/>
            <person name="Hansson D."/>
            <person name="Henrissat B."/>
            <person name="Hietala A."/>
            <person name="Himmelstrand K."/>
            <person name="Hoffmeister D."/>
            <person name="Hogberg N."/>
            <person name="James T.Y."/>
            <person name="Karlsson M."/>
            <person name="Kohler A."/>
            <person name="Kues U."/>
            <person name="Lee Y.H."/>
            <person name="Lin Y.C."/>
            <person name="Lind M."/>
            <person name="Lindquist E."/>
            <person name="Lombard V."/>
            <person name="Lucas S."/>
            <person name="Lunden K."/>
            <person name="Morin E."/>
            <person name="Murat C."/>
            <person name="Park J."/>
            <person name="Raffaello T."/>
            <person name="Rouze P."/>
            <person name="Salamov A."/>
            <person name="Schmutz J."/>
            <person name="Solheim H."/>
            <person name="Stahlberg J."/>
            <person name="Velez H."/>
            <person name="de Vries R.P."/>
            <person name="Wiebenga A."/>
            <person name="Woodward S."/>
            <person name="Yakovlev I."/>
            <person name="Garbelotto M."/>
            <person name="Martin F."/>
            <person name="Grigoriev I.V."/>
            <person name="Stenlid J."/>
        </authorList>
    </citation>
    <scope>NUCLEOTIDE SEQUENCE [LARGE SCALE GENOMIC DNA]</scope>
    <source>
        <strain evidence="8 9">TC 32-1</strain>
    </source>
</reference>
<dbReference type="eggNOG" id="KOG3691">
    <property type="taxonomic scope" value="Eukaryota"/>
</dbReference>
<dbReference type="GO" id="GO:0006612">
    <property type="term" value="P:protein targeting to membrane"/>
    <property type="evidence" value="ECO:0007669"/>
    <property type="project" value="UniProtKB-UniRule"/>
</dbReference>
<feature type="compositionally biased region" description="Low complexity" evidence="5">
    <location>
        <begin position="296"/>
        <end position="306"/>
    </location>
</feature>
<evidence type="ECO:0000256" key="2">
    <source>
        <dbReference type="ARBA" id="ARBA00022483"/>
    </source>
</evidence>
<dbReference type="AlphaFoldDB" id="W4KPE5"/>
<feature type="compositionally biased region" description="Basic and acidic residues" evidence="5">
    <location>
        <begin position="22"/>
        <end position="39"/>
    </location>
</feature>
<comment type="similarity">
    <text evidence="4">Belongs to the SEC8 family.</text>
</comment>
<dbReference type="PANTHER" id="PTHR14146:SF0">
    <property type="entry name" value="EXOCYST COMPLEX COMPONENT 4"/>
    <property type="match status" value="1"/>
</dbReference>
<dbReference type="GO" id="GO:0006904">
    <property type="term" value="P:vesicle docking involved in exocytosis"/>
    <property type="evidence" value="ECO:0007669"/>
    <property type="project" value="InterPro"/>
</dbReference>
<sequence length="1152" mass="128421">MSAFQSAARKKTVDTYGDDEWERERQQEVEAERQRQKRIMDKVPGRRANGKAKAGDIDAILEQIKDEWEFVIDSEFNPIDLALQLIDDSNSGKDIGSFRRTKSMLSKTLKGSVDKHYQAFAASLPHHASLLNHLGTTQTQIRGARGSLLEAKEALGSKRADLVQMWTRGQTLEEMIRLLDQIEHLKLVPDVLESLMSEKRLLQASVLLIRSLKMINNQDMLDIGAVADLRSYLNGQETALREILIDELHSHLYLKSFWCDSRWVAYTAHQQTSAFIGDEPLPSDTVPQPPTPTTPVTPTSPTSRPSRLSRYLHDLALRPNNPPDDVDEQGFRQSVSFSPAGLSVSTSTSNLTTGNGSSQTQSRNPETDSFAYIETLLESLAVLGKLGSGLDVVAQRLPSEIFTLIENTIEEVGERAEYGRRTSMLINSTTSTTAKLHSAYMVAPTSAPDGTGIGSVGTMFGFASGSINGTTLSALRLRLTALESSSQHVDHEILRDLFWTLYSKLDAVTQGLRVVYEVANRIGSRRDFKDSSGTKPGALFPLAEVWMPVQAEVRTILNDYLTNEEQGAMSGRNPISSINDVLREGKFTRDKTKNVFRFADTDPKLSNKALRSHEDELNRVLRDTVPGLVQGSSESTVQATLSTVGTDERLLGMDQHHRLLIKPDAFHVSVLFQPTLAFLDRIAEVLPSGLESARASSAILDDFVLKVYLPQLEDKVSLLFHHAVTGPEAFQPDPASAWLSSEPLVNASTQLMSLINSLCAMLRTTPFHRENYARLILTVVIQFYQRCSDRFQALVAPLGSGEMDEEPRIALASKWAQSSELIPCLTELYKSLDDKPDGRRNICRREGRIESHLLGDSIIAKDDLVHPLRNLSALGNLYRSVAWFAASLNQLKAASVESLSPTTPKLDSLAAPTPYTPYLPFVLPISAGEQLQLPLSREMAMRFHALLKTYEQLAELILYTIRVDTRCRAGHYLDQAFRHGNYRIHREVGEPDPHIIDLNIELGECDDIISTTLPPREQRFVFEGIGLLMEDLLISNARKMPFANALGIKKISRNMLALQQCIKTIARDSQDTEFERAKQYYALFSLNPAEMLDSIRKKQVFTFDEYKAMLDLQCGVDQSNRNGAPQATDRNYSMYVIDLHGLELGEDGDEGS</sequence>
<organism evidence="8 9">
    <name type="scientific">Heterobasidion irregulare (strain TC 32-1)</name>
    <dbReference type="NCBI Taxonomy" id="747525"/>
    <lineage>
        <taxon>Eukaryota</taxon>
        <taxon>Fungi</taxon>
        <taxon>Dikarya</taxon>
        <taxon>Basidiomycota</taxon>
        <taxon>Agaricomycotina</taxon>
        <taxon>Agaricomycetes</taxon>
        <taxon>Russulales</taxon>
        <taxon>Bondarzewiaceae</taxon>
        <taxon>Heterobasidion</taxon>
        <taxon>Heterobasidion annosum species complex</taxon>
    </lineage>
</organism>
<dbReference type="STRING" id="747525.W4KPE5"/>
<feature type="domain" description="Exocyst complex component Sec8 N-terminal" evidence="6">
    <location>
        <begin position="57"/>
        <end position="194"/>
    </location>
</feature>
<accession>W4KPE5</accession>
<dbReference type="InterPro" id="IPR048630">
    <property type="entry name" value="Sec8_M"/>
</dbReference>
<dbReference type="Proteomes" id="UP000030671">
    <property type="component" value="Unassembled WGS sequence"/>
</dbReference>
<keyword evidence="2 4" id="KW-0268">Exocytosis</keyword>
<name>W4KPE5_HETIT</name>
<dbReference type="RefSeq" id="XP_009540878.1">
    <property type="nucleotide sequence ID" value="XM_009542583.1"/>
</dbReference>
<proteinExistence type="inferred from homology"/>
<feature type="compositionally biased region" description="Low complexity" evidence="5">
    <location>
        <begin position="341"/>
        <end position="358"/>
    </location>
</feature>
<comment type="function">
    <text evidence="4">Component of the exocyst complex involved in the docking of exocytic vesicles with fusion sites on the plasma membrane.</text>
</comment>
<feature type="domain" description="Exocyst complex component Sec8 middle helical bundle" evidence="7">
    <location>
        <begin position="364"/>
        <end position="676"/>
    </location>
</feature>
<dbReference type="HOGENOM" id="CLU_004025_1_0_1"/>
<dbReference type="FunCoup" id="W4KPE5">
    <property type="interactions" value="28"/>
</dbReference>
<dbReference type="GO" id="GO:0000145">
    <property type="term" value="C:exocyst"/>
    <property type="evidence" value="ECO:0007669"/>
    <property type="project" value="UniProtKB-UniRule"/>
</dbReference>
<evidence type="ECO:0000313" key="9">
    <source>
        <dbReference type="Proteomes" id="UP000030671"/>
    </source>
</evidence>
<dbReference type="InterPro" id="IPR039682">
    <property type="entry name" value="Sec8/EXOC4"/>
</dbReference>
<dbReference type="GO" id="GO:0006893">
    <property type="term" value="P:Golgi to plasma membrane transport"/>
    <property type="evidence" value="ECO:0007669"/>
    <property type="project" value="TreeGrafter"/>
</dbReference>
<keyword evidence="9" id="KW-1185">Reference proteome</keyword>
<feature type="region of interest" description="Disordered" evidence="5">
    <location>
        <begin position="276"/>
        <end position="306"/>
    </location>
</feature>
<keyword evidence="3 4" id="KW-0653">Protein transport</keyword>
<dbReference type="Pfam" id="PF20652">
    <property type="entry name" value="Sec8_C"/>
    <property type="match status" value="1"/>
</dbReference>
<dbReference type="InParanoid" id="W4KPE5"/>
<dbReference type="KEGG" id="hir:HETIRDRAFT_377575"/>
<evidence type="ECO:0000259" key="6">
    <source>
        <dbReference type="Pfam" id="PF04048"/>
    </source>
</evidence>
<dbReference type="GO" id="GO:0090522">
    <property type="term" value="P:vesicle tethering involved in exocytosis"/>
    <property type="evidence" value="ECO:0007669"/>
    <property type="project" value="UniProtKB-UniRule"/>
</dbReference>